<keyword evidence="2" id="KW-0131">Cell cycle</keyword>
<feature type="region of interest" description="Disordered" evidence="1">
    <location>
        <begin position="46"/>
        <end position="79"/>
    </location>
</feature>
<dbReference type="RefSeq" id="WP_091323816.1">
    <property type="nucleotide sequence ID" value="NZ_FOSW01000005.1"/>
</dbReference>
<dbReference type="GO" id="GO:0051301">
    <property type="term" value="P:cell division"/>
    <property type="evidence" value="ECO:0007669"/>
    <property type="project" value="UniProtKB-KW"/>
</dbReference>
<keyword evidence="2" id="KW-0132">Cell division</keyword>
<keyword evidence="2" id="KW-0645">Protease</keyword>
<organism evidence="2 3">
    <name type="scientific">Geodermatophilus ruber</name>
    <dbReference type="NCBI Taxonomy" id="504800"/>
    <lineage>
        <taxon>Bacteria</taxon>
        <taxon>Bacillati</taxon>
        <taxon>Actinomycetota</taxon>
        <taxon>Actinomycetes</taxon>
        <taxon>Geodermatophilales</taxon>
        <taxon>Geodermatophilaceae</taxon>
        <taxon>Geodermatophilus</taxon>
    </lineage>
</organism>
<dbReference type="STRING" id="504800.SAMN04488085_105105"/>
<dbReference type="Proteomes" id="UP000199152">
    <property type="component" value="Unassembled WGS sequence"/>
</dbReference>
<evidence type="ECO:0000313" key="3">
    <source>
        <dbReference type="Proteomes" id="UP000199152"/>
    </source>
</evidence>
<accession>A0A1I4DYQ3</accession>
<sequence>MTDAPCVAVREHRAQLDALTARLLAAETLDEDEAYAAAGIDRNTAAGARARGEAPEADPAPGLPPPRATPGLTATGGRK</sequence>
<gene>
    <name evidence="2" type="ORF">SAMN04488085_105105</name>
</gene>
<dbReference type="AlphaFoldDB" id="A0A1I4DYQ3"/>
<evidence type="ECO:0000313" key="2">
    <source>
        <dbReference type="EMBL" id="SFK98103.1"/>
    </source>
</evidence>
<keyword evidence="2" id="KW-0378">Hydrolase</keyword>
<feature type="compositionally biased region" description="Low complexity" evidence="1">
    <location>
        <begin position="69"/>
        <end position="79"/>
    </location>
</feature>
<dbReference type="GO" id="GO:0008233">
    <property type="term" value="F:peptidase activity"/>
    <property type="evidence" value="ECO:0007669"/>
    <property type="project" value="UniProtKB-KW"/>
</dbReference>
<protein>
    <submittedName>
        <fullName evidence="2">Cell division protease FtsH</fullName>
    </submittedName>
</protein>
<name>A0A1I4DYQ3_9ACTN</name>
<dbReference type="EMBL" id="FOSW01000005">
    <property type="protein sequence ID" value="SFK98103.1"/>
    <property type="molecule type" value="Genomic_DNA"/>
</dbReference>
<keyword evidence="3" id="KW-1185">Reference proteome</keyword>
<evidence type="ECO:0000256" key="1">
    <source>
        <dbReference type="SAM" id="MobiDB-lite"/>
    </source>
</evidence>
<dbReference type="GO" id="GO:0006508">
    <property type="term" value="P:proteolysis"/>
    <property type="evidence" value="ECO:0007669"/>
    <property type="project" value="UniProtKB-KW"/>
</dbReference>
<reference evidence="2 3" key="1">
    <citation type="submission" date="2016-10" db="EMBL/GenBank/DDBJ databases">
        <authorList>
            <person name="de Groot N.N."/>
        </authorList>
    </citation>
    <scope>NUCLEOTIDE SEQUENCE [LARGE SCALE GENOMIC DNA]</scope>
    <source>
        <strain evidence="2 3">DSM 45317</strain>
    </source>
</reference>
<dbReference type="InParanoid" id="A0A1I4DYQ3"/>
<proteinExistence type="predicted"/>